<reference key="1">
    <citation type="submission" date="2007-01" db="EMBL/GenBank/DDBJ databases">
        <title>The Genome Sequence of Puccinia graminis f. sp. tritici Strain CRL 75-36-700-3.</title>
        <authorList>
            <consortium name="The Broad Institute Genome Sequencing Platform"/>
            <person name="Birren B."/>
            <person name="Lander E."/>
            <person name="Galagan J."/>
            <person name="Nusbaum C."/>
            <person name="Devon K."/>
            <person name="Cuomo C."/>
            <person name="Jaffe D."/>
            <person name="Butler J."/>
            <person name="Alvarez P."/>
            <person name="Gnerre S."/>
            <person name="Grabherr M."/>
            <person name="Mauceli E."/>
            <person name="Brockman W."/>
            <person name="Young S."/>
            <person name="LaButti K."/>
            <person name="Sykes S."/>
            <person name="DeCaprio D."/>
            <person name="Crawford M."/>
            <person name="Koehrsen M."/>
            <person name="Engels R."/>
            <person name="Montgomery P."/>
            <person name="Pearson M."/>
            <person name="Howarth C."/>
            <person name="Larson L."/>
            <person name="White J."/>
            <person name="Zeng Q."/>
            <person name="Kodira C."/>
            <person name="Yandava C."/>
            <person name="Alvarado L."/>
            <person name="O'Leary S."/>
            <person name="Szabo L."/>
            <person name="Dean R."/>
            <person name="Schein J."/>
        </authorList>
    </citation>
    <scope>NUCLEOTIDE SEQUENCE</scope>
    <source>
        <strain>CRL 75-36-700-3</strain>
    </source>
</reference>
<dbReference type="HOGENOM" id="CLU_573821_0_0_1"/>
<dbReference type="VEuPathDB" id="FungiDB:PGTG_01640"/>
<evidence type="ECO:0000256" key="1">
    <source>
        <dbReference type="SAM" id="MobiDB-lite"/>
    </source>
</evidence>
<dbReference type="Proteomes" id="UP000008783">
    <property type="component" value="Unassembled WGS sequence"/>
</dbReference>
<accession>E3JSM2</accession>
<proteinExistence type="predicted"/>
<gene>
    <name evidence="2" type="ORF">PGTG_01640</name>
</gene>
<feature type="region of interest" description="Disordered" evidence="1">
    <location>
        <begin position="25"/>
        <end position="177"/>
    </location>
</feature>
<evidence type="ECO:0000313" key="2">
    <source>
        <dbReference type="EMBL" id="EFP75047.2"/>
    </source>
</evidence>
<feature type="compositionally biased region" description="Polar residues" evidence="1">
    <location>
        <begin position="26"/>
        <end position="44"/>
    </location>
</feature>
<dbReference type="KEGG" id="pgr:PGTG_01640"/>
<organism evidence="2 3">
    <name type="scientific">Puccinia graminis f. sp. tritici (strain CRL 75-36-700-3 / race SCCL)</name>
    <name type="common">Black stem rust fungus</name>
    <dbReference type="NCBI Taxonomy" id="418459"/>
    <lineage>
        <taxon>Eukaryota</taxon>
        <taxon>Fungi</taxon>
        <taxon>Dikarya</taxon>
        <taxon>Basidiomycota</taxon>
        <taxon>Pucciniomycotina</taxon>
        <taxon>Pucciniomycetes</taxon>
        <taxon>Pucciniales</taxon>
        <taxon>Pucciniaceae</taxon>
        <taxon>Puccinia</taxon>
    </lineage>
</organism>
<dbReference type="InParanoid" id="E3JSM2"/>
<dbReference type="OrthoDB" id="10518062at2759"/>
<feature type="compositionally biased region" description="Low complexity" evidence="1">
    <location>
        <begin position="122"/>
        <end position="134"/>
    </location>
</feature>
<reference evidence="3" key="2">
    <citation type="journal article" date="2011" name="Proc. Natl. Acad. Sci. U.S.A.">
        <title>Obligate biotrophy features unraveled by the genomic analysis of rust fungi.</title>
        <authorList>
            <person name="Duplessis S."/>
            <person name="Cuomo C.A."/>
            <person name="Lin Y.-C."/>
            <person name="Aerts A."/>
            <person name="Tisserant E."/>
            <person name="Veneault-Fourrey C."/>
            <person name="Joly D.L."/>
            <person name="Hacquard S."/>
            <person name="Amselem J."/>
            <person name="Cantarel B.L."/>
            <person name="Chiu R."/>
            <person name="Coutinho P.M."/>
            <person name="Feau N."/>
            <person name="Field M."/>
            <person name="Frey P."/>
            <person name="Gelhaye E."/>
            <person name="Goldberg J."/>
            <person name="Grabherr M.G."/>
            <person name="Kodira C.D."/>
            <person name="Kohler A."/>
            <person name="Kuees U."/>
            <person name="Lindquist E.A."/>
            <person name="Lucas S.M."/>
            <person name="Mago R."/>
            <person name="Mauceli E."/>
            <person name="Morin E."/>
            <person name="Murat C."/>
            <person name="Pangilinan J.L."/>
            <person name="Park R."/>
            <person name="Pearson M."/>
            <person name="Quesneville H."/>
            <person name="Rouhier N."/>
            <person name="Sakthikumar S."/>
            <person name="Salamov A.A."/>
            <person name="Schmutz J."/>
            <person name="Selles B."/>
            <person name="Shapiro H."/>
            <person name="Tanguay P."/>
            <person name="Tuskan G.A."/>
            <person name="Henrissat B."/>
            <person name="Van de Peer Y."/>
            <person name="Rouze P."/>
            <person name="Ellis J.G."/>
            <person name="Dodds P.N."/>
            <person name="Schein J.E."/>
            <person name="Zhong S."/>
            <person name="Hamelin R.C."/>
            <person name="Grigoriev I.V."/>
            <person name="Szabo L.J."/>
            <person name="Martin F."/>
        </authorList>
    </citation>
    <scope>NUCLEOTIDE SEQUENCE [LARGE SCALE GENOMIC DNA]</scope>
    <source>
        <strain evidence="3">CRL 75-36-700-3 / race SCCL</strain>
    </source>
</reference>
<dbReference type="EMBL" id="DS178263">
    <property type="protein sequence ID" value="EFP75047.2"/>
    <property type="molecule type" value="Genomic_DNA"/>
</dbReference>
<protein>
    <submittedName>
        <fullName evidence="2">Uncharacterized protein</fullName>
    </submittedName>
</protein>
<keyword evidence="3" id="KW-1185">Reference proteome</keyword>
<sequence>MNHYSHPHINPGQSPRQMYTIADANLGNQPSNITPTRNRATPRTQVPGGGQLGPHRMTPTNVRYHPHGAGGTPDQTSQVIPATNPGGHGNRSMDPRTETDLEGPNLGNYNNPQDYSDLMETGLLPPLDQGLPDQATDDAERPLPPPLDLHNLNLGPRTAHPPNLRNSTSPDDLPAQEDTAQGDLLRRLIETPDTMASVISALIQRGGIPQPEAAGNMGTDPGRHIYGKVIREHVRGQIRRILRQPNLAAYTRTSGPNGERYTNAPFPLIRAHILAQPLVWRQRHLPSGLADNDMDAIENLDRFLRTMVKHERTTLRNLLLIQVRPDPRRRAPGPIPRLFDLLVLIEQGLSGPRNALSRQDLASWATRPVRLRFAILRLLAVNHYLNRPPGETASQWEIIDRHLEMLAALSPVVLQAHIELIIRKDAHYFDGNKYIGDIPRETFHLPTDEEVNAEVARLNRTPAAERATQLADMTDE</sequence>
<evidence type="ECO:0000313" key="3">
    <source>
        <dbReference type="Proteomes" id="UP000008783"/>
    </source>
</evidence>
<dbReference type="GeneID" id="10547409"/>
<dbReference type="RefSeq" id="XP_003319466.2">
    <property type="nucleotide sequence ID" value="XM_003319418.2"/>
</dbReference>
<dbReference type="AlphaFoldDB" id="E3JSM2"/>
<name>E3JSM2_PUCGT</name>